<evidence type="ECO:0000259" key="9">
    <source>
        <dbReference type="PROSITE" id="PS50171"/>
    </source>
</evidence>
<gene>
    <name evidence="11" type="primary">ZNF638</name>
</gene>
<feature type="region of interest" description="Disordered" evidence="7">
    <location>
        <begin position="433"/>
        <end position="463"/>
    </location>
</feature>
<dbReference type="Gene3D" id="3.30.70.330">
    <property type="match status" value="3"/>
</dbReference>
<dbReference type="SMART" id="SM00451">
    <property type="entry name" value="ZnF_U1"/>
    <property type="match status" value="2"/>
</dbReference>
<feature type="compositionally biased region" description="Low complexity" evidence="7">
    <location>
        <begin position="1700"/>
        <end position="1720"/>
    </location>
</feature>
<evidence type="ECO:0000313" key="10">
    <source>
        <dbReference type="Proteomes" id="UP000695026"/>
    </source>
</evidence>
<evidence type="ECO:0000256" key="6">
    <source>
        <dbReference type="PROSITE-ProRule" id="PRU00176"/>
    </source>
</evidence>
<feature type="compositionally biased region" description="Basic and acidic residues" evidence="7">
    <location>
        <begin position="1407"/>
        <end position="1423"/>
    </location>
</feature>
<dbReference type="InterPro" id="IPR003604">
    <property type="entry name" value="Matrin/U1-like-C_Znf_C2H2"/>
</dbReference>
<feature type="compositionally biased region" description="Basic residues" evidence="7">
    <location>
        <begin position="1803"/>
        <end position="1812"/>
    </location>
</feature>
<dbReference type="OrthoDB" id="10072641at2759"/>
<feature type="compositionally biased region" description="Basic and acidic residues" evidence="7">
    <location>
        <begin position="2048"/>
        <end position="2061"/>
    </location>
</feature>
<proteinExistence type="predicted"/>
<feature type="compositionally biased region" description="Polar residues" evidence="7">
    <location>
        <begin position="1592"/>
        <end position="1603"/>
    </location>
</feature>
<feature type="compositionally biased region" description="Acidic residues" evidence="7">
    <location>
        <begin position="1785"/>
        <end position="1795"/>
    </location>
</feature>
<protein>
    <submittedName>
        <fullName evidence="11">Zinc finger protein 638</fullName>
    </submittedName>
</protein>
<keyword evidence="4" id="KW-0862">Zinc</keyword>
<feature type="region of interest" description="Disordered" evidence="7">
    <location>
        <begin position="544"/>
        <end position="645"/>
    </location>
</feature>
<dbReference type="OMA" id="WDDEPHM"/>
<feature type="compositionally biased region" description="Basic and acidic residues" evidence="7">
    <location>
        <begin position="1582"/>
        <end position="1591"/>
    </location>
</feature>
<feature type="region of interest" description="Disordered" evidence="7">
    <location>
        <begin position="678"/>
        <end position="728"/>
    </location>
</feature>
<reference evidence="11" key="1">
    <citation type="submission" date="2025-08" db="UniProtKB">
        <authorList>
            <consortium name="RefSeq"/>
        </authorList>
    </citation>
    <scope>IDENTIFICATION</scope>
    <source>
        <tissue evidence="11">Liver</tissue>
    </source>
</reference>
<keyword evidence="10" id="KW-1185">Reference proteome</keyword>
<feature type="compositionally biased region" description="Polar residues" evidence="7">
    <location>
        <begin position="923"/>
        <end position="934"/>
    </location>
</feature>
<feature type="compositionally biased region" description="Polar residues" evidence="7">
    <location>
        <begin position="1752"/>
        <end position="1761"/>
    </location>
</feature>
<dbReference type="InterPro" id="IPR036236">
    <property type="entry name" value="Znf_C2H2_sf"/>
</dbReference>
<evidence type="ECO:0000259" key="8">
    <source>
        <dbReference type="PROSITE" id="PS50102"/>
    </source>
</evidence>
<dbReference type="RefSeq" id="XP_025021625.1">
    <property type="nucleotide sequence ID" value="XM_025165857.1"/>
</dbReference>
<keyword evidence="5" id="KW-0539">Nucleus</keyword>
<feature type="compositionally biased region" description="Polar residues" evidence="7">
    <location>
        <begin position="1634"/>
        <end position="1647"/>
    </location>
</feature>
<feature type="region of interest" description="Disordered" evidence="7">
    <location>
        <begin position="1551"/>
        <end position="1838"/>
    </location>
</feature>
<evidence type="ECO:0000256" key="7">
    <source>
        <dbReference type="SAM" id="MobiDB-lite"/>
    </source>
</evidence>
<evidence type="ECO:0000256" key="1">
    <source>
        <dbReference type="ARBA" id="ARBA00004123"/>
    </source>
</evidence>
<feature type="compositionally biased region" description="Basic residues" evidence="7">
    <location>
        <begin position="567"/>
        <end position="609"/>
    </location>
</feature>
<feature type="compositionally biased region" description="Polar residues" evidence="7">
    <location>
        <begin position="1680"/>
        <end position="1695"/>
    </location>
</feature>
<feature type="region of interest" description="Disordered" evidence="7">
    <location>
        <begin position="78"/>
        <end position="121"/>
    </location>
</feature>
<evidence type="ECO:0000256" key="5">
    <source>
        <dbReference type="ARBA" id="ARBA00023242"/>
    </source>
</evidence>
<evidence type="ECO:0000256" key="3">
    <source>
        <dbReference type="ARBA" id="ARBA00022771"/>
    </source>
</evidence>
<dbReference type="GO" id="GO:0005634">
    <property type="term" value="C:nucleus"/>
    <property type="evidence" value="ECO:0007669"/>
    <property type="project" value="UniProtKB-SubCell"/>
</dbReference>
<evidence type="ECO:0000256" key="2">
    <source>
        <dbReference type="ARBA" id="ARBA00022723"/>
    </source>
</evidence>
<dbReference type="GO" id="GO:0008270">
    <property type="term" value="F:zinc ion binding"/>
    <property type="evidence" value="ECO:0007669"/>
    <property type="project" value="UniProtKB-KW"/>
</dbReference>
<dbReference type="SMART" id="SM00360">
    <property type="entry name" value="RRM"/>
    <property type="match status" value="3"/>
</dbReference>
<dbReference type="PROSITE" id="PS50171">
    <property type="entry name" value="ZF_MATRIN"/>
    <property type="match status" value="1"/>
</dbReference>
<feature type="compositionally biased region" description="Basic and acidic residues" evidence="7">
    <location>
        <begin position="260"/>
        <end position="272"/>
    </location>
</feature>
<feature type="region of interest" description="Disordered" evidence="7">
    <location>
        <begin position="254"/>
        <end position="273"/>
    </location>
</feature>
<feature type="compositionally biased region" description="Acidic residues" evidence="7">
    <location>
        <begin position="2031"/>
        <end position="2040"/>
    </location>
</feature>
<dbReference type="InterPro" id="IPR000504">
    <property type="entry name" value="RRM_dom"/>
</dbReference>
<keyword evidence="3" id="KW-0863">Zinc-finger</keyword>
<dbReference type="SUPFAM" id="SSF57667">
    <property type="entry name" value="beta-beta-alpha zinc fingers"/>
    <property type="match status" value="1"/>
</dbReference>
<dbReference type="KEGG" id="pbi:103067686"/>
<dbReference type="InterPro" id="IPR035979">
    <property type="entry name" value="RBD_domain_sf"/>
</dbReference>
<feature type="region of interest" description="Disordered" evidence="7">
    <location>
        <begin position="1285"/>
        <end position="1516"/>
    </location>
</feature>
<dbReference type="GO" id="GO:0003723">
    <property type="term" value="F:RNA binding"/>
    <property type="evidence" value="ECO:0007669"/>
    <property type="project" value="UniProtKB-UniRule"/>
</dbReference>
<dbReference type="InterPro" id="IPR000690">
    <property type="entry name" value="Matrin/U1-C_Znf_C2H2"/>
</dbReference>
<feature type="domain" description="Matrin-type" evidence="9">
    <location>
        <begin position="2315"/>
        <end position="2345"/>
    </location>
</feature>
<name>A0A9F5ID94_PYTBI</name>
<dbReference type="GeneID" id="103067686"/>
<dbReference type="InterPro" id="IPR012677">
    <property type="entry name" value="Nucleotide-bd_a/b_plait_sf"/>
</dbReference>
<accession>A0A9F5ID94</accession>
<dbReference type="PANTHER" id="PTHR15592">
    <property type="entry name" value="MATRIN 3/NUCLEAR PROTEIN 220-RELATED"/>
    <property type="match status" value="1"/>
</dbReference>
<dbReference type="PROSITE" id="PS50102">
    <property type="entry name" value="RRM"/>
    <property type="match status" value="1"/>
</dbReference>
<feature type="domain" description="RRM" evidence="8">
    <location>
        <begin position="767"/>
        <end position="842"/>
    </location>
</feature>
<feature type="compositionally biased region" description="Basic and acidic residues" evidence="7">
    <location>
        <begin position="1290"/>
        <end position="1300"/>
    </location>
</feature>
<dbReference type="CTD" id="27332"/>
<feature type="compositionally biased region" description="Basic and acidic residues" evidence="7">
    <location>
        <begin position="935"/>
        <end position="1055"/>
    </location>
</feature>
<feature type="compositionally biased region" description="Pro residues" evidence="7">
    <location>
        <begin position="86"/>
        <end position="103"/>
    </location>
</feature>
<feature type="compositionally biased region" description="Basic and acidic residues" evidence="7">
    <location>
        <begin position="2123"/>
        <end position="2147"/>
    </location>
</feature>
<sequence>MPVSFVVFLENFAPLVNSLNLGIVSPFLLGLPPLQLAQIKTQLALHQLNSVASNCSIASYPLLNEAFLKLAMFNPRGNMPSRPRGPNVPDPIPRGPFQGPGPGPGGLQRQLPPNSADGMPQRFMGSEMRAGFPRPNVQVAPHRMDPRQPAERLNMEQQQQQQQKVEGCGSHWDTPFPPGNNSRSQPIPGRMAEHPTTVPSRYTNESASSILASFGLSNEDLEELSRYPDDQLTPENMPLILRDIRMRKMAHQLPSLPPQSREKENFRSDDGRGSMVKSKVIDYGHESKYGYDEGPLEVKVYGSDIPPKDSMKGFQAQQAASSGVTSKQMNAVEELIRQMGFQRSTPNNQSFFSMDTSNKMSGLCLPSAGAGVPPAVQPIMPPVVPSIPQPGIPPAVQQALPPPSVAQPMMPTMNQPPPPFVPEILGGMNRRDRIHHESRPNPSAPPGPSTGEKTFQKESEGPIESPFGVVKASWLPVFSQADAQKMKRLPTPSMMNDYYAASPRIFPHMCSLCNVECRHLKDWLQHQNSTTHLESCRQLRQQYPDWNPESHSSSKRREGDRNENNTLRRRSASISPKRSRRSSSGHARRRTRSRSRSPRHRSSRQRSRSPRQLSNLRHRSRSPWRPHNSSSWFRRSSSRERGSRRLIRSPDKALEVVVKYLGPRFVEHFHKQAFNQGFSGARRTSPDFGDVKTGNPTIPPKPYKREGLSRYTSSENKTKVPEAADGSNKEGIIAEGKCKKLPTGAPVNETDVLFSKFWTSKSRSLGTVLQISDLPDDGFTDHDIKKIVQPFGKVSDILVDRCRNEAYLEMNYKEAVIAAVKYSETVPVLVNGKRVKISVAEKPKAACSQSKGNEKKVAQNVKDSPMNMKKEQIASVVKMISPMPSASKTDTKRLGKTQKGGESKVAVKPKKNMDAKKTGATAIKQNDTADTTSSEEAKNPLKAKKVTESPKPVDSKVKEPLKTKKAVESKDKECIKSKKIGEPKAKEPSKAKKVTDSKAKESLKSKKVTEHKKVGESKTKESLKSKKFIEPNKMGDSEAKEPLKAKKVAESKESLKSQNAVEPSQAGESKAKESSNPADPPDTLEAVKNPEAAESVLKEAEEMCVVVISSLPETGLTLDEISNLTKPFGKVKDILIVSSHKKAYIEISRKSADSMVKFYTCFPMWVERNQLCITLAPELKDLNEEAIFIAMIKDVNPKVNTEMLHTQFVHLGNLPDAGYSELEILCVGLRFGRVDHYMVITNKNKAILQLNSAESATSMCRFLKRYPYSLGEAQLTISRSPKIEPSAVEVTRKEVKKQEPSSESPDLKTIPEGSGVVHPSAVPPAKPTEAKEDHSSNSKAIPDTDTEPSDTEKMVGEVASKSLKTEDSEEDSEALKEDFRPSTPATSEDFESSEMQPEEAFALSSTLEKEEKETNKSDNELLREASPSAGEETNEELAPLPGKAEEWQSVSTTESAGALSAPAVEGEDTATDLRLGATEAPLEEMPSTDILSDSRLMSPEADSAEATLGLAETPAPRVQMKMEEELEGPLTTTQPSVEVATEPAMVEMKENVKEKPQLQMARAEVTVEKHPEESSLSSAGEIKPETPEENAKAQNPEQIVPKTQQDKGLGQTEAGESCKASALEAESVAGTEAASASKTIPKASNVSKARASARRKEEEKPASKPVTRSQGAAEKALVPKQTSQQRPANSRSNIPDSGKSKLNVSSVVVVVLGSGKSSSQQDKDSPVETKGSPKQSREQESRSSTLKRDSSGNKGSTGRNTRSSKSNPKPKEEEELFPFNLDEFVTMDEVVDEVDSPSQPRKNPVRGKRKDPPKKNTPYEPSSKRKKAKISASPVAESEVSFVTLDEIGEDEGGLAQVELLNLEAMADPQALVTVDEVNEEEELIDEVIKDPQSLVTLDEISEQEDAALHEIAKGAFTSGENEPDLKAEPLVTVDEIGEVEELPLNEPSHFKDETVKCKEDEKVVVEDAGDYLSSQIPEDPSILVTVDEIHEDSDDQPLMTLDEVTEDDEDFLEDFNRLKEELNFVTVDEVGSEEEDEEKSDMSPGRNLEEVTKTVPEKEAVLPVGEAEEDIRSSAELEDVGIPDDTPLEQRECVWDDLLEDEVSAAQQGDPDNESPVEEEVERDRQKAVLECKEKDEGKDLEKIDTVTESESGCKQLLTEPAVNQKKQSSSKESDTEEDQQSPGLKSHGEGAVAEVTGMEVEGSSATTSAEERTGDAVTTPSPGVGVSTEDTAAGEPEAGSRLSAQNPGLSSDVVLGSCSEASPSQSCEKPCRDLIESECEEPEAKQRKVDSSEKLKTPSQLKDLDFLVPKAGYFCQICSCFCVDEESMKTHCQSQLHQQNMEKFMIKSAAEEEEKEGTEEESLT</sequence>
<feature type="compositionally biased region" description="Basic and acidic residues" evidence="7">
    <location>
        <begin position="1735"/>
        <end position="1751"/>
    </location>
</feature>
<evidence type="ECO:0000313" key="11">
    <source>
        <dbReference type="RefSeq" id="XP_025021625.1"/>
    </source>
</evidence>
<keyword evidence="2" id="KW-0479">Metal-binding</keyword>
<feature type="region of interest" description="Disordered" evidence="7">
    <location>
        <begin position="879"/>
        <end position="1086"/>
    </location>
</feature>
<evidence type="ECO:0000256" key="4">
    <source>
        <dbReference type="ARBA" id="ARBA00022833"/>
    </source>
</evidence>
<dbReference type="Proteomes" id="UP000695026">
    <property type="component" value="Unplaced"/>
</dbReference>
<dbReference type="SUPFAM" id="SSF54928">
    <property type="entry name" value="RNA-binding domain, RBD"/>
    <property type="match status" value="3"/>
</dbReference>
<keyword evidence="6" id="KW-0694">RNA-binding</keyword>
<organism evidence="10 11">
    <name type="scientific">Python bivittatus</name>
    <name type="common">Burmese python</name>
    <name type="synonym">Python molurus bivittatus</name>
    <dbReference type="NCBI Taxonomy" id="176946"/>
    <lineage>
        <taxon>Eukaryota</taxon>
        <taxon>Metazoa</taxon>
        <taxon>Chordata</taxon>
        <taxon>Craniata</taxon>
        <taxon>Vertebrata</taxon>
        <taxon>Euteleostomi</taxon>
        <taxon>Lepidosauria</taxon>
        <taxon>Squamata</taxon>
        <taxon>Bifurcata</taxon>
        <taxon>Unidentata</taxon>
        <taxon>Episquamata</taxon>
        <taxon>Toxicofera</taxon>
        <taxon>Serpentes</taxon>
        <taxon>Henophidia</taxon>
        <taxon>Pythonidae</taxon>
        <taxon>Python</taxon>
    </lineage>
</organism>
<comment type="subcellular location">
    <subcellularLocation>
        <location evidence="1">Nucleus</location>
    </subcellularLocation>
</comment>
<feature type="compositionally biased region" description="Acidic residues" evidence="7">
    <location>
        <begin position="2112"/>
        <end position="2122"/>
    </location>
</feature>
<feature type="region of interest" description="Disordered" evidence="7">
    <location>
        <begin position="2027"/>
        <end position="2272"/>
    </location>
</feature>